<dbReference type="EC" id="3.2.1.1" evidence="2"/>
<dbReference type="GO" id="GO:0004556">
    <property type="term" value="F:alpha-amylase activity"/>
    <property type="evidence" value="ECO:0007669"/>
    <property type="project" value="UniProtKB-EC"/>
</dbReference>
<evidence type="ECO:0000313" key="6">
    <source>
        <dbReference type="Proteomes" id="UP000294194"/>
    </source>
</evidence>
<evidence type="ECO:0000256" key="3">
    <source>
        <dbReference type="ARBA" id="ARBA00030238"/>
    </source>
</evidence>
<gene>
    <name evidence="5" type="ORF">EYE40_09350</name>
</gene>
<evidence type="ECO:0000313" key="5">
    <source>
        <dbReference type="EMBL" id="TBN57576.1"/>
    </source>
</evidence>
<feature type="signal peptide" evidence="4">
    <location>
        <begin position="1"/>
        <end position="33"/>
    </location>
</feature>
<name>A0A4Q9GRK1_9MICO</name>
<dbReference type="RefSeq" id="WP_130981687.1">
    <property type="nucleotide sequence ID" value="NZ_SISG01000001.1"/>
</dbReference>
<keyword evidence="5" id="KW-0121">Carboxypeptidase</keyword>
<keyword evidence="6" id="KW-1185">Reference proteome</keyword>
<keyword evidence="4" id="KW-0732">Signal</keyword>
<dbReference type="Gene3D" id="2.60.40.2700">
    <property type="match status" value="4"/>
</dbReference>
<dbReference type="InterPro" id="IPR013784">
    <property type="entry name" value="Carb-bd-like_fold"/>
</dbReference>
<proteinExistence type="predicted"/>
<protein>
    <recommendedName>
        <fullName evidence="2">alpha-amylase</fullName>
        <ecNumber evidence="2">3.2.1.1</ecNumber>
    </recommendedName>
    <alternativeName>
        <fullName evidence="3">1,4-alpha-D-glucan glucanohydrolase</fullName>
    </alternativeName>
</protein>
<comment type="catalytic activity">
    <reaction evidence="1">
        <text>Endohydrolysis of (1-&gt;4)-alpha-D-glucosidic linkages in polysaccharides containing three or more (1-&gt;4)-alpha-linked D-glucose units.</text>
        <dbReference type="EC" id="3.2.1.1"/>
    </reaction>
</comment>
<accession>A0A4Q9GRK1</accession>
<evidence type="ECO:0000256" key="4">
    <source>
        <dbReference type="SAM" id="SignalP"/>
    </source>
</evidence>
<keyword evidence="5" id="KW-0378">Hydrolase</keyword>
<evidence type="ECO:0000256" key="1">
    <source>
        <dbReference type="ARBA" id="ARBA00000548"/>
    </source>
</evidence>
<feature type="chain" id="PRO_5020317247" description="alpha-amylase" evidence="4">
    <location>
        <begin position="34"/>
        <end position="1502"/>
    </location>
</feature>
<reference evidence="6" key="1">
    <citation type="submission" date="2019-02" db="EMBL/GenBank/DDBJ databases">
        <title>Glaciihabitans arcticus sp. nov., a psychrotolerant bacterium isolated from polar soil.</title>
        <authorList>
            <person name="Dahal R.H."/>
        </authorList>
    </citation>
    <scope>NUCLEOTIDE SEQUENCE [LARGE SCALE GENOMIC DNA]</scope>
    <source>
        <strain evidence="6">RP-3-7</strain>
    </source>
</reference>
<dbReference type="Gene3D" id="2.60.40.10">
    <property type="entry name" value="Immunoglobulins"/>
    <property type="match status" value="1"/>
</dbReference>
<comment type="caution">
    <text evidence="5">The sequence shown here is derived from an EMBL/GenBank/DDBJ whole genome shotgun (WGS) entry which is preliminary data.</text>
</comment>
<organism evidence="5 6">
    <name type="scientific">Glaciihabitans arcticus</name>
    <dbReference type="NCBI Taxonomy" id="2668039"/>
    <lineage>
        <taxon>Bacteria</taxon>
        <taxon>Bacillati</taxon>
        <taxon>Actinomycetota</taxon>
        <taxon>Actinomycetes</taxon>
        <taxon>Micrococcales</taxon>
        <taxon>Microbacteriaceae</taxon>
        <taxon>Glaciihabitans</taxon>
    </lineage>
</organism>
<dbReference type="EMBL" id="SISG01000001">
    <property type="protein sequence ID" value="TBN57576.1"/>
    <property type="molecule type" value="Genomic_DNA"/>
</dbReference>
<dbReference type="GO" id="GO:0004180">
    <property type="term" value="F:carboxypeptidase activity"/>
    <property type="evidence" value="ECO:0007669"/>
    <property type="project" value="UniProtKB-KW"/>
</dbReference>
<dbReference type="GO" id="GO:0030246">
    <property type="term" value="F:carbohydrate binding"/>
    <property type="evidence" value="ECO:0007669"/>
    <property type="project" value="InterPro"/>
</dbReference>
<sequence length="1502" mass="156982">MNGPALLRSIKLSVTATILGALLAAGLALPAQAAETNNLTVTVRNVTGTPLVGMSIIALSVADGEEIEGDLVAGDYPKAKPVTGKPGVYVFTGLSAIDHTLYFGTATSTTFTQLLGGASEISRAQVIPAGQTSLSVSLASNAVITGIVKTPAKKILPKALVTAYLYTGSDWITYASARADAKGRYTIRDLDPGSYRLKFSGPAGDYSPLYSGGAATFDEASGIVVGVGATATANATFPTGLGAITGTSWAEYSDDDFYGFMPLANARAIAIPVTQDASYPYPVVLDTERSVTSAAANKKGAWTIKNLRPGKYVVKISPWYYNQAATFIGGGRLEYAQVFTVGAGKVVKAGRHDTYMNRQGGSVTVVVRNPGGGAVPGADVLLQSDADPDYYYRGTTNGSSIVTFGKSGKNHTIQPGAFTLSVLTNGSWAPAVQDAYISSGAQTIDVNVQWPSAPDGFVTAPSIAETALVVGTRYEVAAQAHRAAATLTYQWLRDGHPVFGADEAAYTSRAGDIGAQLSVRVASHQFGYPTTTAKASVAGLVVSDVTVPTNVTAPSITPATGAHVGTTLRVLPGSWSVKGLDYGYEWLRNGIPFDNAGSSYVVKLADLDAEFTAVVTATKSGYADATAATPTGVTPVFADAAQLKSGLAVTAAVVKKPKGTKKYTVKPGVWTALAPTFSYEWLRGGIVVGTGPTLTEKPSAALLAQTLEVRATANAPGFGPGTATVLARKSSKAVVMAGTPSVTLGDEPVAASTPVAVGQELVASGSTWEVDDPSDSVSYGYQWLRKVGKAKAVTIKGATLASYKPTAADVGSLLSVTVTARSVRTGNAVKTVAAGTVVTRTGLAELTPTITLEGSTVVGTRLYPSYDFAWQSFGAKVSYQWYGCALPKCTASTPAASFAKIPGATLAYYATPAAYAKGRIYVVETATKAGYTAARAVSDIVTIVPKNVIPVLSRPTVVTETGSVMMGGIALGTQASFGVEIEAINRYWELCVLDCTSPTAVWGNPHGYTDYYQTSYYPSTVDWAGGESYLRFTTVGQRPGYPSVTTSSLPVRLVEGDFSARVHSAVTAGPSNIGKVSVFSSDLPNWAIRSNPRWFVEDTERASGSFYTMQPEDQGKAIYAVVTVSAPGYADVEVVAVAQRRSTSLVATPTTIVGTKLGETLSLADPEPFHDLPQTPHSDWKYSYRWNYGHVGSGDQATFDPIASHVGQQIQVEIYVTSPVYGWYSTTVYSAAPLLEGDPLTVEEDAALFWDGDLLPGALVSASELHFSEPEVETSYLWQTSIDDTTWVDTNETSGIYEIDLHDSNLLLRVVATGTKPGHDSVVSTSAPAQVLEGDVIRLLGAPALSGNVRVGSTLTTTAGAWSEGAVPSIQWLLNGRAIPGATGPTYVPLATHAGDEISVRVTARQAGKLDVSAETAALTIATGLAPVATKAPVITGTTTLTATPGVWNTSGLTYTFEWTRVGSEPVLGETLVLPAGHLRAEYTLTVRAERFGYEPGVVTAH</sequence>
<dbReference type="GO" id="GO:0005975">
    <property type="term" value="P:carbohydrate metabolic process"/>
    <property type="evidence" value="ECO:0007669"/>
    <property type="project" value="UniProtKB-ARBA"/>
</dbReference>
<dbReference type="InterPro" id="IPR013783">
    <property type="entry name" value="Ig-like_fold"/>
</dbReference>
<dbReference type="SUPFAM" id="SSF49452">
    <property type="entry name" value="Starch-binding domain-like"/>
    <property type="match status" value="1"/>
</dbReference>
<keyword evidence="5" id="KW-0645">Protease</keyword>
<dbReference type="Proteomes" id="UP000294194">
    <property type="component" value="Unassembled WGS sequence"/>
</dbReference>
<evidence type="ECO:0000256" key="2">
    <source>
        <dbReference type="ARBA" id="ARBA00012595"/>
    </source>
</evidence>